<dbReference type="InterPro" id="IPR057727">
    <property type="entry name" value="WCX_dom"/>
</dbReference>
<dbReference type="PANTHER" id="PTHR34580:SF9">
    <property type="entry name" value="SLL5097 PROTEIN"/>
    <property type="match status" value="1"/>
</dbReference>
<evidence type="ECO:0000313" key="3">
    <source>
        <dbReference type="EMBL" id="MBU3856728.1"/>
    </source>
</evidence>
<dbReference type="PROSITE" id="PS52050">
    <property type="entry name" value="WYL"/>
    <property type="match status" value="1"/>
</dbReference>
<dbReference type="AlphaFoldDB" id="A0A948TNM7"/>
<comment type="caution">
    <text evidence="3">The sequence shown here is derived from an EMBL/GenBank/DDBJ whole genome shotgun (WGS) entry which is preliminary data.</text>
</comment>
<proteinExistence type="predicted"/>
<name>A0A948TNM7_9BACT</name>
<feature type="domain" description="WCX" evidence="2">
    <location>
        <begin position="219"/>
        <end position="290"/>
    </location>
</feature>
<dbReference type="Pfam" id="PF13280">
    <property type="entry name" value="WYL"/>
    <property type="match status" value="1"/>
</dbReference>
<feature type="domain" description="WYL" evidence="1">
    <location>
        <begin position="120"/>
        <end position="186"/>
    </location>
</feature>
<evidence type="ECO:0000259" key="1">
    <source>
        <dbReference type="Pfam" id="PF13280"/>
    </source>
</evidence>
<dbReference type="Pfam" id="PF25583">
    <property type="entry name" value="WCX"/>
    <property type="match status" value="1"/>
</dbReference>
<sequence length="300" mass="35793">MISTTFNRYIWLLNTLMQAGRITFEEISNKWQRSSLSDGKPLPLRTFHDHRKAVEDLFQVNILCDTFNGYKYYIEDLSAFREDKTRQWLVNSFSTVNMITEGKQIKDRILLEEIPEGSAYLQTFVEAMKQNLVLSITYRPFYKDESCVYRVHPYCLKVYRQRWYVLGHCEELKGVRHFSFDRILDIHTEELHFDYPEGFSPEVYYKDSVGIWVNENVKPERVVIRAYGTQGSYLRTLPLHHSQKEIRITDKYCDFEYKLCVTKNLIDELLGKGTSIQVLEPESLRKEMRKCLYNMFNLYK</sequence>
<dbReference type="Proteomes" id="UP000784286">
    <property type="component" value="Unassembled WGS sequence"/>
</dbReference>
<reference evidence="3" key="1">
    <citation type="journal article" date="2021" name="PeerJ">
        <title>Extensive microbial diversity within the chicken gut microbiome revealed by metagenomics and culture.</title>
        <authorList>
            <person name="Gilroy R."/>
            <person name="Ravi A."/>
            <person name="Getino M."/>
            <person name="Pursley I."/>
            <person name="Horton D.L."/>
            <person name="Alikhan N.F."/>
            <person name="Baker D."/>
            <person name="Gharbi K."/>
            <person name="Hall N."/>
            <person name="Watson M."/>
            <person name="Adriaenssens E.M."/>
            <person name="Foster-Nyarko E."/>
            <person name="Jarju S."/>
            <person name="Secka A."/>
            <person name="Antonio M."/>
            <person name="Oren A."/>
            <person name="Chaudhuri R.R."/>
            <person name="La Ragione R."/>
            <person name="Hildebrand F."/>
            <person name="Pallen M.J."/>
        </authorList>
    </citation>
    <scope>NUCLEOTIDE SEQUENCE</scope>
    <source>
        <strain evidence="3">8470</strain>
    </source>
</reference>
<reference evidence="3" key="2">
    <citation type="submission" date="2021-04" db="EMBL/GenBank/DDBJ databases">
        <authorList>
            <person name="Gilroy R."/>
        </authorList>
    </citation>
    <scope>NUCLEOTIDE SEQUENCE</scope>
    <source>
        <strain evidence="3">8470</strain>
    </source>
</reference>
<dbReference type="InterPro" id="IPR026881">
    <property type="entry name" value="WYL_dom"/>
</dbReference>
<protein>
    <submittedName>
        <fullName evidence="3">WYL domain-containing protein</fullName>
    </submittedName>
</protein>
<dbReference type="PANTHER" id="PTHR34580">
    <property type="match status" value="1"/>
</dbReference>
<dbReference type="EMBL" id="JAHLFJ010000081">
    <property type="protein sequence ID" value="MBU3856728.1"/>
    <property type="molecule type" value="Genomic_DNA"/>
</dbReference>
<dbReference type="InterPro" id="IPR051534">
    <property type="entry name" value="CBASS_pafABC_assoc_protein"/>
</dbReference>
<gene>
    <name evidence="3" type="ORF">H9928_09305</name>
</gene>
<evidence type="ECO:0000259" key="2">
    <source>
        <dbReference type="Pfam" id="PF25583"/>
    </source>
</evidence>
<evidence type="ECO:0000313" key="4">
    <source>
        <dbReference type="Proteomes" id="UP000784286"/>
    </source>
</evidence>
<accession>A0A948TNM7</accession>
<organism evidence="3 4">
    <name type="scientific">Candidatus Phocaeicola excrementipullorum</name>
    <dbReference type="NCBI Taxonomy" id="2838731"/>
    <lineage>
        <taxon>Bacteria</taxon>
        <taxon>Pseudomonadati</taxon>
        <taxon>Bacteroidota</taxon>
        <taxon>Bacteroidia</taxon>
        <taxon>Bacteroidales</taxon>
        <taxon>Bacteroidaceae</taxon>
        <taxon>Phocaeicola</taxon>
    </lineage>
</organism>